<keyword evidence="3" id="KW-1185">Reference proteome</keyword>
<evidence type="ECO:0000313" key="2">
    <source>
        <dbReference type="EMBL" id="KAJ1170851.1"/>
    </source>
</evidence>
<name>A0AAV7T3C2_PLEWA</name>
<evidence type="ECO:0000256" key="1">
    <source>
        <dbReference type="SAM" id="MobiDB-lite"/>
    </source>
</evidence>
<protein>
    <submittedName>
        <fullName evidence="2">Uncharacterized protein</fullName>
    </submittedName>
</protein>
<feature type="region of interest" description="Disordered" evidence="1">
    <location>
        <begin position="1"/>
        <end position="22"/>
    </location>
</feature>
<comment type="caution">
    <text evidence="2">The sequence shown here is derived from an EMBL/GenBank/DDBJ whole genome shotgun (WGS) entry which is preliminary data.</text>
</comment>
<dbReference type="EMBL" id="JANPWB010000007">
    <property type="protein sequence ID" value="KAJ1170851.1"/>
    <property type="molecule type" value="Genomic_DNA"/>
</dbReference>
<proteinExistence type="predicted"/>
<reference evidence="2" key="1">
    <citation type="journal article" date="2022" name="bioRxiv">
        <title>Sequencing and chromosome-scale assembly of the giantPleurodeles waltlgenome.</title>
        <authorList>
            <person name="Brown T."/>
            <person name="Elewa A."/>
            <person name="Iarovenko S."/>
            <person name="Subramanian E."/>
            <person name="Araus A.J."/>
            <person name="Petzold A."/>
            <person name="Susuki M."/>
            <person name="Suzuki K.-i.T."/>
            <person name="Hayashi T."/>
            <person name="Toyoda A."/>
            <person name="Oliveira C."/>
            <person name="Osipova E."/>
            <person name="Leigh N.D."/>
            <person name="Simon A."/>
            <person name="Yun M.H."/>
        </authorList>
    </citation>
    <scope>NUCLEOTIDE SEQUENCE</scope>
    <source>
        <strain evidence="2">20211129_DDA</strain>
        <tissue evidence="2">Liver</tissue>
    </source>
</reference>
<gene>
    <name evidence="2" type="ORF">NDU88_002722</name>
</gene>
<accession>A0AAV7T3C2</accession>
<evidence type="ECO:0000313" key="3">
    <source>
        <dbReference type="Proteomes" id="UP001066276"/>
    </source>
</evidence>
<dbReference type="AlphaFoldDB" id="A0AAV7T3C2"/>
<sequence length="189" mass="20413">MSRQNSLPGTPTGRVRMSLDSGVVTGSPRAPLLGLRAGTWAMPLSGVAASRGETSGMKAVGRSLDATAVRWQRHQLSLQEEQVPAPIYQATCQHTSGKQTAGRKPIGSCNTSASERLHAQAKAPGRQCNMLCSMRCACARRAFVPNNHMHTQWLIAMQNDPQECSPHPSPHDAFQGPVDRHNIIAEVKD</sequence>
<organism evidence="2 3">
    <name type="scientific">Pleurodeles waltl</name>
    <name type="common">Iberian ribbed newt</name>
    <dbReference type="NCBI Taxonomy" id="8319"/>
    <lineage>
        <taxon>Eukaryota</taxon>
        <taxon>Metazoa</taxon>
        <taxon>Chordata</taxon>
        <taxon>Craniata</taxon>
        <taxon>Vertebrata</taxon>
        <taxon>Euteleostomi</taxon>
        <taxon>Amphibia</taxon>
        <taxon>Batrachia</taxon>
        <taxon>Caudata</taxon>
        <taxon>Salamandroidea</taxon>
        <taxon>Salamandridae</taxon>
        <taxon>Pleurodelinae</taxon>
        <taxon>Pleurodeles</taxon>
    </lineage>
</organism>
<dbReference type="Proteomes" id="UP001066276">
    <property type="component" value="Chromosome 4_1"/>
</dbReference>